<evidence type="ECO:0000256" key="1">
    <source>
        <dbReference type="SAM" id="MobiDB-lite"/>
    </source>
</evidence>
<feature type="compositionally biased region" description="Basic and acidic residues" evidence="1">
    <location>
        <begin position="1"/>
        <end position="10"/>
    </location>
</feature>
<accession>A0A6H5G7V1</accession>
<sequence length="55" mass="6363">MASERSDLSRRQGAMDALYIRNSRRPSSPTSSRRKGLKYSLRTNIRYISSIQRST</sequence>
<protein>
    <submittedName>
        <fullName evidence="2">Uncharacterized protein</fullName>
    </submittedName>
</protein>
<feature type="non-terminal residue" evidence="2">
    <location>
        <position position="55"/>
    </location>
</feature>
<dbReference type="AlphaFoldDB" id="A0A6H5G7V1"/>
<keyword evidence="3" id="KW-1185">Reference proteome</keyword>
<name>A0A6H5G7V1_9HEMI</name>
<evidence type="ECO:0000313" key="2">
    <source>
        <dbReference type="EMBL" id="CAA9998476.1"/>
    </source>
</evidence>
<proteinExistence type="predicted"/>
<dbReference type="EMBL" id="CADCXU010007117">
    <property type="protein sequence ID" value="CAA9998476.1"/>
    <property type="molecule type" value="Genomic_DNA"/>
</dbReference>
<dbReference type="Proteomes" id="UP000479000">
    <property type="component" value="Unassembled WGS sequence"/>
</dbReference>
<evidence type="ECO:0000313" key="3">
    <source>
        <dbReference type="Proteomes" id="UP000479000"/>
    </source>
</evidence>
<gene>
    <name evidence="2" type="ORF">NTEN_LOCUS4759</name>
</gene>
<organism evidence="2 3">
    <name type="scientific">Nesidiocoris tenuis</name>
    <dbReference type="NCBI Taxonomy" id="355587"/>
    <lineage>
        <taxon>Eukaryota</taxon>
        <taxon>Metazoa</taxon>
        <taxon>Ecdysozoa</taxon>
        <taxon>Arthropoda</taxon>
        <taxon>Hexapoda</taxon>
        <taxon>Insecta</taxon>
        <taxon>Pterygota</taxon>
        <taxon>Neoptera</taxon>
        <taxon>Paraneoptera</taxon>
        <taxon>Hemiptera</taxon>
        <taxon>Heteroptera</taxon>
        <taxon>Panheteroptera</taxon>
        <taxon>Cimicomorpha</taxon>
        <taxon>Miridae</taxon>
        <taxon>Dicyphina</taxon>
        <taxon>Nesidiocoris</taxon>
    </lineage>
</organism>
<feature type="region of interest" description="Disordered" evidence="1">
    <location>
        <begin position="1"/>
        <end position="38"/>
    </location>
</feature>
<reference evidence="2 3" key="1">
    <citation type="submission" date="2020-02" db="EMBL/GenBank/DDBJ databases">
        <authorList>
            <person name="Ferguson B K."/>
        </authorList>
    </citation>
    <scope>NUCLEOTIDE SEQUENCE [LARGE SCALE GENOMIC DNA]</scope>
</reference>